<gene>
    <name evidence="1" type="ORF">AB1Y20_023068</name>
</gene>
<evidence type="ECO:0000313" key="1">
    <source>
        <dbReference type="EMBL" id="KAL1519553.1"/>
    </source>
</evidence>
<name>A0AB34JF31_PRYPA</name>
<dbReference type="EMBL" id="JBGBPQ010000009">
    <property type="protein sequence ID" value="KAL1519553.1"/>
    <property type="molecule type" value="Genomic_DNA"/>
</dbReference>
<proteinExistence type="predicted"/>
<dbReference type="Proteomes" id="UP001515480">
    <property type="component" value="Unassembled WGS sequence"/>
</dbReference>
<reference evidence="1 2" key="1">
    <citation type="journal article" date="2024" name="Science">
        <title>Giant polyketide synthase enzymes in the biosynthesis of giant marine polyether toxins.</title>
        <authorList>
            <person name="Fallon T.R."/>
            <person name="Shende V.V."/>
            <person name="Wierzbicki I.H."/>
            <person name="Pendleton A.L."/>
            <person name="Watervoot N.F."/>
            <person name="Auber R.P."/>
            <person name="Gonzalez D.J."/>
            <person name="Wisecaver J.H."/>
            <person name="Moore B.S."/>
        </authorList>
    </citation>
    <scope>NUCLEOTIDE SEQUENCE [LARGE SCALE GENOMIC DNA]</scope>
    <source>
        <strain evidence="1 2">12B1</strain>
    </source>
</reference>
<evidence type="ECO:0000313" key="2">
    <source>
        <dbReference type="Proteomes" id="UP001515480"/>
    </source>
</evidence>
<protein>
    <submittedName>
        <fullName evidence="1">Uncharacterized protein</fullName>
    </submittedName>
</protein>
<dbReference type="AlphaFoldDB" id="A0AB34JF31"/>
<sequence length="181" mass="20217">MKERFAVDGIDCVATVDRPASLLLVVCVGASSKEWVRKRLRRDVPLVEAAKAIIQEKTAANVCADTDTPDERQTERSALDTRAPLSLEKYTLRTCNERLPPSFFLQSEHAQWSAYDMGRIDQRHSSHAHQTRVEHAKQAEPTLHAELEKLLRQAFSKAACAQGVEECMAHSSGIAQFSKIC</sequence>
<organism evidence="1 2">
    <name type="scientific">Prymnesium parvum</name>
    <name type="common">Toxic golden alga</name>
    <dbReference type="NCBI Taxonomy" id="97485"/>
    <lineage>
        <taxon>Eukaryota</taxon>
        <taxon>Haptista</taxon>
        <taxon>Haptophyta</taxon>
        <taxon>Prymnesiophyceae</taxon>
        <taxon>Prymnesiales</taxon>
        <taxon>Prymnesiaceae</taxon>
        <taxon>Prymnesium</taxon>
    </lineage>
</organism>
<keyword evidence="2" id="KW-1185">Reference proteome</keyword>
<accession>A0AB34JF31</accession>
<comment type="caution">
    <text evidence="1">The sequence shown here is derived from an EMBL/GenBank/DDBJ whole genome shotgun (WGS) entry which is preliminary data.</text>
</comment>